<dbReference type="OrthoDB" id="2035856at2"/>
<dbReference type="Pfam" id="PF02517">
    <property type="entry name" value="Rce1-like"/>
    <property type="match status" value="1"/>
</dbReference>
<dbReference type="GeneID" id="89507880"/>
<feature type="transmembrane region" description="Helical" evidence="1">
    <location>
        <begin position="29"/>
        <end position="49"/>
    </location>
</feature>
<name>A0A1M5ZPG9_BUTFI</name>
<reference evidence="4" key="1">
    <citation type="submission" date="2016-11" db="EMBL/GenBank/DDBJ databases">
        <authorList>
            <person name="Varghese N."/>
            <person name="Submissions S."/>
        </authorList>
    </citation>
    <scope>NUCLEOTIDE SEQUENCE [LARGE SCALE GENOMIC DNA]</scope>
    <source>
        <strain evidence="4">DSM 3071</strain>
    </source>
</reference>
<feature type="domain" description="CAAX prenyl protease 2/Lysostaphin resistance protein A-like" evidence="2">
    <location>
        <begin position="151"/>
        <end position="236"/>
    </location>
</feature>
<dbReference type="GO" id="GO:0004175">
    <property type="term" value="F:endopeptidase activity"/>
    <property type="evidence" value="ECO:0007669"/>
    <property type="project" value="UniProtKB-ARBA"/>
</dbReference>
<organism evidence="3 4">
    <name type="scientific">Butyrivibrio fibrisolvens DSM 3071</name>
    <dbReference type="NCBI Taxonomy" id="1121131"/>
    <lineage>
        <taxon>Bacteria</taxon>
        <taxon>Bacillati</taxon>
        <taxon>Bacillota</taxon>
        <taxon>Clostridia</taxon>
        <taxon>Lachnospirales</taxon>
        <taxon>Lachnospiraceae</taxon>
        <taxon>Butyrivibrio</taxon>
    </lineage>
</organism>
<dbReference type="InterPro" id="IPR003675">
    <property type="entry name" value="Rce1/LyrA-like_dom"/>
</dbReference>
<protein>
    <submittedName>
        <fullName evidence="3">Membrane protease YdiL, CAAX protease family</fullName>
    </submittedName>
</protein>
<dbReference type="InterPro" id="IPR052710">
    <property type="entry name" value="CAAX_protease"/>
</dbReference>
<dbReference type="PANTHER" id="PTHR36435:SF1">
    <property type="entry name" value="CAAX AMINO TERMINAL PROTEASE FAMILY PROTEIN"/>
    <property type="match status" value="1"/>
</dbReference>
<feature type="transmembrane region" description="Helical" evidence="1">
    <location>
        <begin position="324"/>
        <end position="347"/>
    </location>
</feature>
<keyword evidence="4" id="KW-1185">Reference proteome</keyword>
<feature type="transmembrane region" description="Helical" evidence="1">
    <location>
        <begin position="203"/>
        <end position="219"/>
    </location>
</feature>
<evidence type="ECO:0000313" key="4">
    <source>
        <dbReference type="Proteomes" id="UP000184278"/>
    </source>
</evidence>
<dbReference type="EMBL" id="FQXK01000021">
    <property type="protein sequence ID" value="SHI26094.1"/>
    <property type="molecule type" value="Genomic_DNA"/>
</dbReference>
<sequence>MDNFTQENITQETVIIPDEVKVKEGRYNYTIVALGMFVFGIVSIFFQYVLSYILRAVAVSHPQIRYATWLDYIFVLIPMYVFAFPICSLVFKVAPKAPERSEKIKKSTLIAYFVMMIPLTLLLNLFSIKLADVLSDGTATNPINEMITEVNFWQVATVVILAPIVEELIFRKFLIDRTRQFGEKLAIFFSAFCFGLFHMNIFQMLYAFAMGLLLAYIYTRSGRIKYTICIHMFFNFCGSVVPLTVLKLVPDVALEALGTSEYVNVVANLTPSQTLGLMIYLLYILLEVGLFIAGIIILIVFLVKKKFYTQPATMELPKNKRFSTAFLTIGFLFFLAYCLYGTIVNFIA</sequence>
<dbReference type="GO" id="GO:0006508">
    <property type="term" value="P:proteolysis"/>
    <property type="evidence" value="ECO:0007669"/>
    <property type="project" value="UniProtKB-KW"/>
</dbReference>
<evidence type="ECO:0000256" key="1">
    <source>
        <dbReference type="SAM" id="Phobius"/>
    </source>
</evidence>
<dbReference type="Proteomes" id="UP000184278">
    <property type="component" value="Unassembled WGS sequence"/>
</dbReference>
<dbReference type="RefSeq" id="WP_073388300.1">
    <property type="nucleotide sequence ID" value="NZ_FQXK01000021.1"/>
</dbReference>
<keyword evidence="3" id="KW-0378">Hydrolase</keyword>
<feature type="transmembrane region" description="Helical" evidence="1">
    <location>
        <begin position="69"/>
        <end position="91"/>
    </location>
</feature>
<proteinExistence type="predicted"/>
<dbReference type="PANTHER" id="PTHR36435">
    <property type="entry name" value="SLR1288 PROTEIN"/>
    <property type="match status" value="1"/>
</dbReference>
<gene>
    <name evidence="3" type="ORF">SAMN02745229_02524</name>
</gene>
<keyword evidence="1" id="KW-1133">Transmembrane helix</keyword>
<feature type="transmembrane region" description="Helical" evidence="1">
    <location>
        <begin position="277"/>
        <end position="303"/>
    </location>
</feature>
<dbReference type="STRING" id="1121131.SAMN02745229_02524"/>
<evidence type="ECO:0000313" key="3">
    <source>
        <dbReference type="EMBL" id="SHI26094.1"/>
    </source>
</evidence>
<keyword evidence="3" id="KW-0645">Protease</keyword>
<keyword evidence="1" id="KW-0812">Transmembrane</keyword>
<accession>A0A1M5ZPG9</accession>
<keyword evidence="1" id="KW-0472">Membrane</keyword>
<dbReference type="AlphaFoldDB" id="A0A1M5ZPG9"/>
<feature type="transmembrane region" description="Helical" evidence="1">
    <location>
        <begin position="226"/>
        <end position="245"/>
    </location>
</feature>
<dbReference type="GO" id="GO:0080120">
    <property type="term" value="P:CAAX-box protein maturation"/>
    <property type="evidence" value="ECO:0007669"/>
    <property type="project" value="UniProtKB-ARBA"/>
</dbReference>
<evidence type="ECO:0000259" key="2">
    <source>
        <dbReference type="Pfam" id="PF02517"/>
    </source>
</evidence>
<feature type="transmembrane region" description="Helical" evidence="1">
    <location>
        <begin position="111"/>
        <end position="131"/>
    </location>
</feature>